<dbReference type="InterPro" id="IPR000357">
    <property type="entry name" value="HEAT"/>
</dbReference>
<dbReference type="EMBL" id="QCYY01001999">
    <property type="protein sequence ID" value="ROT73728.1"/>
    <property type="molecule type" value="Genomic_DNA"/>
</dbReference>
<dbReference type="InterPro" id="IPR011989">
    <property type="entry name" value="ARM-like"/>
</dbReference>
<sequence length="187" mass="20595">MNSLSSNDGVGEAVSDTAVSWDLLEEAAVRTELMEQVPQIAVLCHEYPEHLGGVVANNLVPMVVKYLTDPNNQVRKTSQAALLVLLEQELVSRSDVHDQVCPVILDLTCPDAMDDFKTEAVALMSKMAPLIGREMTERLFLERFTRLCSDALFQVRKVCASNFGDFCSVVGTQPTEEVLVSTRAHVL</sequence>
<gene>
    <name evidence="2" type="ORF">C7M84_007832</name>
</gene>
<reference evidence="2 3" key="2">
    <citation type="submission" date="2019-01" db="EMBL/GenBank/DDBJ databases">
        <title>The decoding of complex shrimp genome reveals the adaptation for benthos swimmer, frequently molting mechanism and breeding impact on genome.</title>
        <authorList>
            <person name="Sun Y."/>
            <person name="Gao Y."/>
            <person name="Yu Y."/>
        </authorList>
    </citation>
    <scope>NUCLEOTIDE SEQUENCE [LARGE SCALE GENOMIC DNA]</scope>
    <source>
        <tissue evidence="2">Muscle</tissue>
    </source>
</reference>
<evidence type="ECO:0000313" key="3">
    <source>
        <dbReference type="Proteomes" id="UP000283509"/>
    </source>
</evidence>
<accession>A0A3R7QPA7</accession>
<dbReference type="AlphaFoldDB" id="A0A3R7QPA7"/>
<dbReference type="PANTHER" id="PTHR10648">
    <property type="entry name" value="SERINE/THREONINE-PROTEIN PHOSPHATASE PP2A 65 KDA REGULATORY SUBUNIT"/>
    <property type="match status" value="1"/>
</dbReference>
<dbReference type="Gene3D" id="1.25.10.10">
    <property type="entry name" value="Leucine-rich Repeat Variant"/>
    <property type="match status" value="1"/>
</dbReference>
<organism evidence="2 3">
    <name type="scientific">Penaeus vannamei</name>
    <name type="common">Whiteleg shrimp</name>
    <name type="synonym">Litopenaeus vannamei</name>
    <dbReference type="NCBI Taxonomy" id="6689"/>
    <lineage>
        <taxon>Eukaryota</taxon>
        <taxon>Metazoa</taxon>
        <taxon>Ecdysozoa</taxon>
        <taxon>Arthropoda</taxon>
        <taxon>Crustacea</taxon>
        <taxon>Multicrustacea</taxon>
        <taxon>Malacostraca</taxon>
        <taxon>Eumalacostraca</taxon>
        <taxon>Eucarida</taxon>
        <taxon>Decapoda</taxon>
        <taxon>Dendrobranchiata</taxon>
        <taxon>Penaeoidea</taxon>
        <taxon>Penaeidae</taxon>
        <taxon>Penaeus</taxon>
    </lineage>
</organism>
<keyword evidence="3" id="KW-1185">Reference proteome</keyword>
<protein>
    <recommendedName>
        <fullName evidence="4">Serine/threonine-protein phosphatase 4 regulatory subunit 1-like</fullName>
    </recommendedName>
</protein>
<dbReference type="SUPFAM" id="SSF48371">
    <property type="entry name" value="ARM repeat"/>
    <property type="match status" value="1"/>
</dbReference>
<evidence type="ECO:0000313" key="2">
    <source>
        <dbReference type="EMBL" id="ROT73728.1"/>
    </source>
</evidence>
<proteinExistence type="predicted"/>
<dbReference type="GO" id="GO:0019888">
    <property type="term" value="F:protein phosphatase regulator activity"/>
    <property type="evidence" value="ECO:0007669"/>
    <property type="project" value="TreeGrafter"/>
</dbReference>
<dbReference type="InterPro" id="IPR016024">
    <property type="entry name" value="ARM-type_fold"/>
</dbReference>
<dbReference type="OrthoDB" id="340346at2759"/>
<dbReference type="Proteomes" id="UP000283509">
    <property type="component" value="Unassembled WGS sequence"/>
</dbReference>
<dbReference type="Pfam" id="PF02985">
    <property type="entry name" value="HEAT"/>
    <property type="match status" value="1"/>
</dbReference>
<dbReference type="PANTHER" id="PTHR10648:SF1">
    <property type="entry name" value="SERINE_THREONINE-PROTEIN PHOSPHATASE 4 REGULATORY SUBUNIT 1"/>
    <property type="match status" value="1"/>
</dbReference>
<name>A0A3R7QPA7_PENVA</name>
<reference evidence="2 3" key="1">
    <citation type="submission" date="2018-04" db="EMBL/GenBank/DDBJ databases">
        <authorList>
            <person name="Zhang X."/>
            <person name="Yuan J."/>
            <person name="Li F."/>
            <person name="Xiang J."/>
        </authorList>
    </citation>
    <scope>NUCLEOTIDE SEQUENCE [LARGE SCALE GENOMIC DNA]</scope>
    <source>
        <tissue evidence="2">Muscle</tissue>
    </source>
</reference>
<dbReference type="GO" id="GO:0005737">
    <property type="term" value="C:cytoplasm"/>
    <property type="evidence" value="ECO:0007669"/>
    <property type="project" value="TreeGrafter"/>
</dbReference>
<dbReference type="STRING" id="6689.A0A3R7QPA7"/>
<evidence type="ECO:0008006" key="4">
    <source>
        <dbReference type="Google" id="ProtNLM"/>
    </source>
</evidence>
<evidence type="ECO:0000256" key="1">
    <source>
        <dbReference type="ARBA" id="ARBA00022737"/>
    </source>
</evidence>
<keyword evidence="1" id="KW-0677">Repeat</keyword>
<comment type="caution">
    <text evidence="2">The sequence shown here is derived from an EMBL/GenBank/DDBJ whole genome shotgun (WGS) entry which is preliminary data.</text>
</comment>
<dbReference type="InterPro" id="IPR051023">
    <property type="entry name" value="PP2A_Regulatory_Subunit_A"/>
</dbReference>